<dbReference type="EMBL" id="RCMV01000290">
    <property type="protein sequence ID" value="KAG3219898.1"/>
    <property type="molecule type" value="Genomic_DNA"/>
</dbReference>
<dbReference type="Proteomes" id="UP000736787">
    <property type="component" value="Unassembled WGS sequence"/>
</dbReference>
<gene>
    <name evidence="2" type="ORF">PC117_g15680</name>
    <name evidence="3" type="ORF">PC129_g9335</name>
</gene>
<dbReference type="EMBL" id="RCMK01000532">
    <property type="protein sequence ID" value="KAG2923631.1"/>
    <property type="molecule type" value="Genomic_DNA"/>
</dbReference>
<evidence type="ECO:0000313" key="4">
    <source>
        <dbReference type="Proteomes" id="UP000760860"/>
    </source>
</evidence>
<evidence type="ECO:0000256" key="1">
    <source>
        <dbReference type="SAM" id="MobiDB-lite"/>
    </source>
</evidence>
<dbReference type="Proteomes" id="UP000760860">
    <property type="component" value="Unassembled WGS sequence"/>
</dbReference>
<accession>A0A8T1I7Y4</accession>
<feature type="region of interest" description="Disordered" evidence="1">
    <location>
        <begin position="1"/>
        <end position="45"/>
    </location>
</feature>
<reference evidence="3" key="1">
    <citation type="submission" date="2018-05" db="EMBL/GenBank/DDBJ databases">
        <title>Effector identification in a new, highly contiguous assembly of the strawberry crown rot pathogen Phytophthora cactorum.</title>
        <authorList>
            <person name="Armitage A.D."/>
            <person name="Nellist C.F."/>
            <person name="Bates H."/>
            <person name="Vickerstaff R.J."/>
            <person name="Harrison R.J."/>
        </authorList>
    </citation>
    <scope>NUCLEOTIDE SEQUENCE</scope>
    <source>
        <strain evidence="2">4040</strain>
        <strain evidence="3">P421</strain>
    </source>
</reference>
<protein>
    <submittedName>
        <fullName evidence="3">Uncharacterized protein</fullName>
    </submittedName>
</protein>
<name>A0A8T1I7Y4_9STRA</name>
<proteinExistence type="predicted"/>
<organism evidence="3 4">
    <name type="scientific">Phytophthora cactorum</name>
    <dbReference type="NCBI Taxonomy" id="29920"/>
    <lineage>
        <taxon>Eukaryota</taxon>
        <taxon>Sar</taxon>
        <taxon>Stramenopiles</taxon>
        <taxon>Oomycota</taxon>
        <taxon>Peronosporomycetes</taxon>
        <taxon>Peronosporales</taxon>
        <taxon>Peronosporaceae</taxon>
        <taxon>Phytophthora</taxon>
    </lineage>
</organism>
<dbReference type="AlphaFoldDB" id="A0A8T1I7Y4"/>
<sequence>MARQSDLENAGDNLRRSNSMDTERTPASDPDQLSTVDKALERWAL</sequence>
<comment type="caution">
    <text evidence="3">The sequence shown here is derived from an EMBL/GenBank/DDBJ whole genome shotgun (WGS) entry which is preliminary data.</text>
</comment>
<evidence type="ECO:0000313" key="3">
    <source>
        <dbReference type="EMBL" id="KAG3219898.1"/>
    </source>
</evidence>
<evidence type="ECO:0000313" key="2">
    <source>
        <dbReference type="EMBL" id="KAG2923631.1"/>
    </source>
</evidence>